<dbReference type="SMART" id="SM00326">
    <property type="entry name" value="SH3"/>
    <property type="match status" value="1"/>
</dbReference>
<dbReference type="InterPro" id="IPR027417">
    <property type="entry name" value="P-loop_NTPase"/>
</dbReference>
<evidence type="ECO:0000259" key="5">
    <source>
        <dbReference type="PROSITE" id="PS50002"/>
    </source>
</evidence>
<evidence type="ECO:0000259" key="7">
    <source>
        <dbReference type="PROSITE" id="PS50106"/>
    </source>
</evidence>
<dbReference type="InterPro" id="IPR020590">
    <property type="entry name" value="Guanylate_kinase_CS"/>
</dbReference>
<feature type="domain" description="Guanylate kinase-like" evidence="6">
    <location>
        <begin position="464"/>
        <end position="640"/>
    </location>
</feature>
<dbReference type="SMART" id="SM00569">
    <property type="entry name" value="L27"/>
    <property type="match status" value="1"/>
</dbReference>
<dbReference type="AlphaFoldDB" id="A0A9D4JFA9"/>
<proteinExistence type="inferred from homology"/>
<dbReference type="SUPFAM" id="SSF101288">
    <property type="entry name" value="L27 domain"/>
    <property type="match status" value="1"/>
</dbReference>
<dbReference type="InterPro" id="IPR001452">
    <property type="entry name" value="SH3_domain"/>
</dbReference>
<dbReference type="Gene3D" id="3.40.50.300">
    <property type="entry name" value="P-loop containing nucleotide triphosphate hydrolases"/>
    <property type="match status" value="1"/>
</dbReference>
<dbReference type="InterPro" id="IPR036892">
    <property type="entry name" value="L27_dom_sf"/>
</dbReference>
<dbReference type="FunFam" id="3.40.50.300:FF:000146">
    <property type="entry name" value="MAGUK p55 subfamily member 6 isoform X1"/>
    <property type="match status" value="1"/>
</dbReference>
<dbReference type="Gene3D" id="2.30.30.40">
    <property type="entry name" value="SH3 Domains"/>
    <property type="match status" value="1"/>
</dbReference>
<evidence type="ECO:0000256" key="4">
    <source>
        <dbReference type="SAM" id="MobiDB-lite"/>
    </source>
</evidence>
<gene>
    <name evidence="9" type="ORF">DPMN_136177</name>
</gene>
<keyword evidence="2 3" id="KW-0728">SH3 domain</keyword>
<comment type="similarity">
    <text evidence="1">Belongs to the MAGUK family.</text>
</comment>
<protein>
    <recommendedName>
        <fullName evidence="11">Peripheral plasma membrane protein CASK</fullName>
    </recommendedName>
</protein>
<dbReference type="InterPro" id="IPR008145">
    <property type="entry name" value="GK/Ca_channel_bsu"/>
</dbReference>
<dbReference type="SMART" id="SM00228">
    <property type="entry name" value="PDZ"/>
    <property type="match status" value="1"/>
</dbReference>
<evidence type="ECO:0000313" key="9">
    <source>
        <dbReference type="EMBL" id="KAH3807829.1"/>
    </source>
</evidence>
<dbReference type="InterPro" id="IPR008144">
    <property type="entry name" value="Guanylate_kin-like_dom"/>
</dbReference>
<dbReference type="FunFam" id="2.30.42.10:FF:000016">
    <property type="entry name" value="peripheral plasma membrane protein CASK isoform X2"/>
    <property type="match status" value="1"/>
</dbReference>
<feature type="domain" description="SH3" evidence="5">
    <location>
        <begin position="339"/>
        <end position="410"/>
    </location>
</feature>
<dbReference type="InterPro" id="IPR050716">
    <property type="entry name" value="MAGUK"/>
</dbReference>
<dbReference type="SUPFAM" id="SSF50044">
    <property type="entry name" value="SH3-domain"/>
    <property type="match status" value="1"/>
</dbReference>
<feature type="domain" description="PDZ" evidence="7">
    <location>
        <begin position="245"/>
        <end position="312"/>
    </location>
</feature>
<dbReference type="InterPro" id="IPR036034">
    <property type="entry name" value="PDZ_sf"/>
</dbReference>
<dbReference type="SMART" id="SM00072">
    <property type="entry name" value="GuKc"/>
    <property type="match status" value="1"/>
</dbReference>
<dbReference type="Pfam" id="PF00595">
    <property type="entry name" value="PDZ"/>
    <property type="match status" value="1"/>
</dbReference>
<comment type="caution">
    <text evidence="9">The sequence shown here is derived from an EMBL/GenBank/DDBJ whole genome shotgun (WGS) entry which is preliminary data.</text>
</comment>
<dbReference type="Gene3D" id="1.10.287.650">
    <property type="entry name" value="L27 domain"/>
    <property type="match status" value="1"/>
</dbReference>
<feature type="domain" description="L27" evidence="8">
    <location>
        <begin position="157"/>
        <end position="209"/>
    </location>
</feature>
<dbReference type="Pfam" id="PF02828">
    <property type="entry name" value="L27"/>
    <property type="match status" value="1"/>
</dbReference>
<feature type="region of interest" description="Disordered" evidence="4">
    <location>
        <begin position="218"/>
        <end position="237"/>
    </location>
</feature>
<evidence type="ECO:0000256" key="3">
    <source>
        <dbReference type="PROSITE-ProRule" id="PRU00192"/>
    </source>
</evidence>
<evidence type="ECO:0000256" key="1">
    <source>
        <dbReference type="ARBA" id="ARBA00007014"/>
    </source>
</evidence>
<dbReference type="PROSITE" id="PS50002">
    <property type="entry name" value="SH3"/>
    <property type="match status" value="1"/>
</dbReference>
<dbReference type="SUPFAM" id="SSF50156">
    <property type="entry name" value="PDZ domain-like"/>
    <property type="match status" value="1"/>
</dbReference>
<dbReference type="Gene3D" id="2.30.42.10">
    <property type="match status" value="1"/>
</dbReference>
<dbReference type="InterPro" id="IPR036028">
    <property type="entry name" value="SH3-like_dom_sf"/>
</dbReference>
<dbReference type="EMBL" id="JAIWYP010000006">
    <property type="protein sequence ID" value="KAH3807829.1"/>
    <property type="molecule type" value="Genomic_DNA"/>
</dbReference>
<dbReference type="PROSITE" id="PS50052">
    <property type="entry name" value="GUANYLATE_KINASE_2"/>
    <property type="match status" value="1"/>
</dbReference>
<sequence>MSDSSSVDSVQSFLHNRGDRTILRLCALLWILKLQQDDIRRRNMLLRQQQLLQQHQLLGTEQKEFQQDQDTNNTTTMEICLHDNDSEHTCAVLESTEFHDKLDSKHISSRKKALANNVDPDETPHDAEFLRMGESTRHNWLYDKINSRQNQPSKHLTTDAVIRAKQVLLNIEGDGSPEANALRSLLDKTHFKALLQAHDVVAHEVYGEEAVRVTPTTTQPFLNGTADPESPDMSDTDTTVTRVRLVQFQKTTDEPMGITLKLNDDGRCLVARIMHGGMIHRQGTLHVGDEIREINGVSVIDQTVDNLQKMLKVQGTVSFKVIPSQRGLIFRERYENNNHKEIFVRALFDYVPSDDDLIPCSQAGVPFAVGDILRVISKEDNNWWQARRIDVPTIEPAGLIPSPELQECRAMTLAKERARQEHTVHCSWFGKKKKDKYLAKHNAVYDQLEVNTYEEVVRLPAFVRRTLVLLGAHGVGRRHIKNTLITTHPERYAYPTPYTTRPPKPAEEDGKKYYFVTHEKMMNDIAANKYLEYGTHEDAMYGTKLETIKQIHERNLMAILDVEPQALKVLRSAEFAPFVVFIAAPGALQLTNATGIDEGSLERLAKESELLEKHYGHYFDYKIINNNITDTIVQLESAIEDVCSTPQWVPVSWVY</sequence>
<accession>A0A9D4JFA9</accession>
<evidence type="ECO:0000256" key="2">
    <source>
        <dbReference type="ARBA" id="ARBA00022443"/>
    </source>
</evidence>
<dbReference type="Proteomes" id="UP000828390">
    <property type="component" value="Unassembled WGS sequence"/>
</dbReference>
<evidence type="ECO:0008006" key="11">
    <source>
        <dbReference type="Google" id="ProtNLM"/>
    </source>
</evidence>
<evidence type="ECO:0000313" key="10">
    <source>
        <dbReference type="Proteomes" id="UP000828390"/>
    </source>
</evidence>
<dbReference type="SUPFAM" id="SSF52540">
    <property type="entry name" value="P-loop containing nucleoside triphosphate hydrolases"/>
    <property type="match status" value="1"/>
</dbReference>
<dbReference type="InterPro" id="IPR001478">
    <property type="entry name" value="PDZ"/>
</dbReference>
<dbReference type="InterPro" id="IPR004172">
    <property type="entry name" value="L27_dom"/>
</dbReference>
<dbReference type="Pfam" id="PF00625">
    <property type="entry name" value="Guanylate_kin"/>
    <property type="match status" value="1"/>
</dbReference>
<reference evidence="9" key="1">
    <citation type="journal article" date="2019" name="bioRxiv">
        <title>The Genome of the Zebra Mussel, Dreissena polymorpha: A Resource for Invasive Species Research.</title>
        <authorList>
            <person name="McCartney M.A."/>
            <person name="Auch B."/>
            <person name="Kono T."/>
            <person name="Mallez S."/>
            <person name="Zhang Y."/>
            <person name="Obille A."/>
            <person name="Becker A."/>
            <person name="Abrahante J.E."/>
            <person name="Garbe J."/>
            <person name="Badalamenti J.P."/>
            <person name="Herman A."/>
            <person name="Mangelson H."/>
            <person name="Liachko I."/>
            <person name="Sullivan S."/>
            <person name="Sone E.D."/>
            <person name="Koren S."/>
            <person name="Silverstein K.A.T."/>
            <person name="Beckman K.B."/>
            <person name="Gohl D.M."/>
        </authorList>
    </citation>
    <scope>NUCLEOTIDE SEQUENCE</scope>
    <source>
        <strain evidence="9">Duluth1</strain>
        <tissue evidence="9">Whole animal</tissue>
    </source>
</reference>
<dbReference type="PROSITE" id="PS00856">
    <property type="entry name" value="GUANYLATE_KINASE_1"/>
    <property type="match status" value="1"/>
</dbReference>
<name>A0A9D4JFA9_DREPO</name>
<dbReference type="PROSITE" id="PS50106">
    <property type="entry name" value="PDZ"/>
    <property type="match status" value="1"/>
</dbReference>
<dbReference type="Pfam" id="PF00018">
    <property type="entry name" value="SH3_1"/>
    <property type="match status" value="1"/>
</dbReference>
<dbReference type="PANTHER" id="PTHR23122">
    <property type="entry name" value="MEMBRANE-ASSOCIATED GUANYLATE KINASE MAGUK"/>
    <property type="match status" value="1"/>
</dbReference>
<reference evidence="9" key="2">
    <citation type="submission" date="2020-11" db="EMBL/GenBank/DDBJ databases">
        <authorList>
            <person name="McCartney M.A."/>
            <person name="Auch B."/>
            <person name="Kono T."/>
            <person name="Mallez S."/>
            <person name="Becker A."/>
            <person name="Gohl D.M."/>
            <person name="Silverstein K.A.T."/>
            <person name="Koren S."/>
            <person name="Bechman K.B."/>
            <person name="Herman A."/>
            <person name="Abrahante J.E."/>
            <person name="Garbe J."/>
        </authorList>
    </citation>
    <scope>NUCLEOTIDE SEQUENCE</scope>
    <source>
        <strain evidence="9">Duluth1</strain>
        <tissue evidence="9">Whole animal</tissue>
    </source>
</reference>
<organism evidence="9 10">
    <name type="scientific">Dreissena polymorpha</name>
    <name type="common">Zebra mussel</name>
    <name type="synonym">Mytilus polymorpha</name>
    <dbReference type="NCBI Taxonomy" id="45954"/>
    <lineage>
        <taxon>Eukaryota</taxon>
        <taxon>Metazoa</taxon>
        <taxon>Spiralia</taxon>
        <taxon>Lophotrochozoa</taxon>
        <taxon>Mollusca</taxon>
        <taxon>Bivalvia</taxon>
        <taxon>Autobranchia</taxon>
        <taxon>Heteroconchia</taxon>
        <taxon>Euheterodonta</taxon>
        <taxon>Imparidentia</taxon>
        <taxon>Neoheterodontei</taxon>
        <taxon>Myida</taxon>
        <taxon>Dreissenoidea</taxon>
        <taxon>Dreissenidae</taxon>
        <taxon>Dreissena</taxon>
    </lineage>
</organism>
<dbReference type="PROSITE" id="PS51022">
    <property type="entry name" value="L27"/>
    <property type="match status" value="1"/>
</dbReference>
<evidence type="ECO:0000259" key="6">
    <source>
        <dbReference type="PROSITE" id="PS50052"/>
    </source>
</evidence>
<dbReference type="InterPro" id="IPR014775">
    <property type="entry name" value="L27_C"/>
</dbReference>
<keyword evidence="10" id="KW-1185">Reference proteome</keyword>
<evidence type="ECO:0000259" key="8">
    <source>
        <dbReference type="PROSITE" id="PS51022"/>
    </source>
</evidence>